<dbReference type="Proteomes" id="UP000618579">
    <property type="component" value="Unassembled WGS sequence"/>
</dbReference>
<reference evidence="1 2" key="1">
    <citation type="submission" date="2019-10" db="EMBL/GenBank/DDBJ databases">
        <title>Description of Paenibacillus pedi sp. nov.</title>
        <authorList>
            <person name="Carlier A."/>
            <person name="Qi S."/>
        </authorList>
    </citation>
    <scope>NUCLEOTIDE SEQUENCE [LARGE SCALE GENOMIC DNA]</scope>
    <source>
        <strain evidence="1 2">LMG 31457</strain>
    </source>
</reference>
<sequence length="583" mass="64122">MAKLNGVTAVSERIQYNGAEYVKSDEAAVVGDIIRFDDSSSCVTTGGFYEVTRIDSFDDPQVTDDDGDEFDLCGNDFTVFKRVEAAVAPTPPESPAPTLTDQYVIHDGKVYVKEARKATKGDTVIVTKVERDSLRSFSLGDIGTVTGRRGWVDADIHVKFTSGNEKFIGPSASNSEYNVLVPTDTVTIDGVEYTLEKRKAAKGDRVLVVTHFTYGKSGQIADVEMVYGDGDVKTPLNERMLPSRYIVLAPKVAAAAQPKYREVKRKANVGERIRIVSYNCGNHAFPDKYVNVGDEFTVESVDRDGDVWYVKERKIESLFYYSCGEYVVLEPVAPDAKKAETKSAEPEPRLKVGEYAKVIRNNVGNAMAPNDIVEITYDDGGKHFPYKAKRVSDGKTSNWIAIHELVRATDAEVAEAKRKAAKAQFSVGDTVKLVSGGGKWPLLGFEDGKLYEIVNVSPRGRNANEIEIKKTEGRGSGYATPDKIIKLTPAEAEQARKEQAEAAAKAAEEAKWAKIGRKVNEFKAGDIVTVNSNDRYNGVTGRVEDIGDDLLGIREFNGKYRGPWKKDCVLLAPVESLFSRQEA</sequence>
<accession>A0ABX1ZED0</accession>
<organism evidence="1 2">
    <name type="scientific">Paenibacillus planticolens</name>
    <dbReference type="NCBI Taxonomy" id="2654976"/>
    <lineage>
        <taxon>Bacteria</taxon>
        <taxon>Bacillati</taxon>
        <taxon>Bacillota</taxon>
        <taxon>Bacilli</taxon>
        <taxon>Bacillales</taxon>
        <taxon>Paenibacillaceae</taxon>
        <taxon>Paenibacillus</taxon>
    </lineage>
</organism>
<dbReference type="EMBL" id="WHNZ01000004">
    <property type="protein sequence ID" value="NOU98445.1"/>
    <property type="molecule type" value="Genomic_DNA"/>
</dbReference>
<protein>
    <submittedName>
        <fullName evidence="1">Uncharacterized protein</fullName>
    </submittedName>
</protein>
<name>A0ABX1ZED0_9BACL</name>
<proteinExistence type="predicted"/>
<dbReference type="RefSeq" id="WP_171681341.1">
    <property type="nucleotide sequence ID" value="NZ_WHNZ01000004.1"/>
</dbReference>
<keyword evidence="2" id="KW-1185">Reference proteome</keyword>
<gene>
    <name evidence="1" type="ORF">GC097_00190</name>
</gene>
<evidence type="ECO:0000313" key="1">
    <source>
        <dbReference type="EMBL" id="NOU98445.1"/>
    </source>
</evidence>
<evidence type="ECO:0000313" key="2">
    <source>
        <dbReference type="Proteomes" id="UP000618579"/>
    </source>
</evidence>
<comment type="caution">
    <text evidence="1">The sequence shown here is derived from an EMBL/GenBank/DDBJ whole genome shotgun (WGS) entry which is preliminary data.</text>
</comment>